<accession>A0A5N7AL01</accession>
<sequence>MASTRSPVPRRAHTKSRNGCVQCKRRHIKCDEKRPKCTNCTFSHRQCVFNSTIYFSHQRSPSTTPPAPSSTSSQASALPDVEPQLPQGEPSPPVNMLHAELFHHLFTETLTSLADANEDTDHLIDMITGHSISAPYLVNELLGMAALHLSLVRPAQQEYYRFHATQLQTHAISQFNSVSGSLNAENWMAIFLFSSALGTHMLCETLRYREDDWVPFLDRFVQYAQLHRGVRGIAGQTWDLLKQTPLGGLSHAHTQALGSKTKVPLNPMYAGLLKSIKAAKLGSPLTDVYRRTIEFLQIVTHSESDTIRHPPPSSIIAWPVLIPEEYLECLTRRRPEALVIFAYYATNLHFYRGLWIFGDAGKFLVERIIEHLGPDWESWLGWPIEVVNTYEHPANTI</sequence>
<dbReference type="GeneID" id="43659652"/>
<dbReference type="CDD" id="cd00067">
    <property type="entry name" value="GAL4"/>
    <property type="match status" value="1"/>
</dbReference>
<keyword evidence="4" id="KW-0539">Nucleus</keyword>
<evidence type="ECO:0000256" key="2">
    <source>
        <dbReference type="ARBA" id="ARBA00023125"/>
    </source>
</evidence>
<evidence type="ECO:0000256" key="3">
    <source>
        <dbReference type="ARBA" id="ARBA00023163"/>
    </source>
</evidence>
<dbReference type="AlphaFoldDB" id="A0A5N7AL01"/>
<gene>
    <name evidence="7" type="ORF">BDV27DRAFT_170078</name>
</gene>
<organism evidence="7 8">
    <name type="scientific">Aspergillus caelatus</name>
    <dbReference type="NCBI Taxonomy" id="61420"/>
    <lineage>
        <taxon>Eukaryota</taxon>
        <taxon>Fungi</taxon>
        <taxon>Dikarya</taxon>
        <taxon>Ascomycota</taxon>
        <taxon>Pezizomycotina</taxon>
        <taxon>Eurotiomycetes</taxon>
        <taxon>Eurotiomycetidae</taxon>
        <taxon>Eurotiales</taxon>
        <taxon>Aspergillaceae</taxon>
        <taxon>Aspergillus</taxon>
        <taxon>Aspergillus subgen. Circumdati</taxon>
    </lineage>
</organism>
<dbReference type="InterPro" id="IPR053157">
    <property type="entry name" value="Sterol_Uptake_Regulator"/>
</dbReference>
<evidence type="ECO:0000256" key="5">
    <source>
        <dbReference type="SAM" id="MobiDB-lite"/>
    </source>
</evidence>
<keyword evidence="2" id="KW-0238">DNA-binding</keyword>
<dbReference type="PANTHER" id="PTHR47784:SF4">
    <property type="entry name" value="ZN(II)2CYS6 TRANSCRIPTION FACTOR (EUROFUNG)"/>
    <property type="match status" value="1"/>
</dbReference>
<evidence type="ECO:0000313" key="7">
    <source>
        <dbReference type="EMBL" id="KAE8370393.1"/>
    </source>
</evidence>
<dbReference type="PANTHER" id="PTHR47784">
    <property type="entry name" value="STEROL UPTAKE CONTROL PROTEIN 2"/>
    <property type="match status" value="1"/>
</dbReference>
<dbReference type="PROSITE" id="PS00463">
    <property type="entry name" value="ZN2_CY6_FUNGAL_1"/>
    <property type="match status" value="1"/>
</dbReference>
<evidence type="ECO:0000256" key="1">
    <source>
        <dbReference type="ARBA" id="ARBA00023015"/>
    </source>
</evidence>
<feature type="domain" description="Zn(2)-C6 fungal-type" evidence="6">
    <location>
        <begin position="19"/>
        <end position="49"/>
    </location>
</feature>
<dbReference type="RefSeq" id="XP_031933474.1">
    <property type="nucleotide sequence ID" value="XM_032075206.1"/>
</dbReference>
<dbReference type="InterPro" id="IPR001138">
    <property type="entry name" value="Zn2Cys6_DnaBD"/>
</dbReference>
<dbReference type="EMBL" id="ML737566">
    <property type="protein sequence ID" value="KAE8370393.1"/>
    <property type="molecule type" value="Genomic_DNA"/>
</dbReference>
<dbReference type="PROSITE" id="PS50048">
    <property type="entry name" value="ZN2_CY6_FUNGAL_2"/>
    <property type="match status" value="1"/>
</dbReference>
<evidence type="ECO:0000313" key="8">
    <source>
        <dbReference type="Proteomes" id="UP000326268"/>
    </source>
</evidence>
<evidence type="ECO:0000259" key="6">
    <source>
        <dbReference type="PROSITE" id="PS50048"/>
    </source>
</evidence>
<dbReference type="OrthoDB" id="4937900at2759"/>
<dbReference type="SMART" id="SM00066">
    <property type="entry name" value="GAL4"/>
    <property type="match status" value="1"/>
</dbReference>
<protein>
    <recommendedName>
        <fullName evidence="6">Zn(2)-C6 fungal-type domain-containing protein</fullName>
    </recommendedName>
</protein>
<keyword evidence="8" id="KW-1185">Reference proteome</keyword>
<dbReference type="SUPFAM" id="SSF57701">
    <property type="entry name" value="Zn2/Cys6 DNA-binding domain"/>
    <property type="match status" value="1"/>
</dbReference>
<feature type="region of interest" description="Disordered" evidence="5">
    <location>
        <begin position="58"/>
        <end position="92"/>
    </location>
</feature>
<dbReference type="InterPro" id="IPR036864">
    <property type="entry name" value="Zn2-C6_fun-type_DNA-bd_sf"/>
</dbReference>
<reference evidence="7 8" key="1">
    <citation type="submission" date="2019-04" db="EMBL/GenBank/DDBJ databases">
        <title>Friends and foes A comparative genomics studyof 23 Aspergillus species from section Flavi.</title>
        <authorList>
            <consortium name="DOE Joint Genome Institute"/>
            <person name="Kjaerbolling I."/>
            <person name="Vesth T."/>
            <person name="Frisvad J.C."/>
            <person name="Nybo J.L."/>
            <person name="Theobald S."/>
            <person name="Kildgaard S."/>
            <person name="Isbrandt T."/>
            <person name="Kuo A."/>
            <person name="Sato A."/>
            <person name="Lyhne E.K."/>
            <person name="Kogle M.E."/>
            <person name="Wiebenga A."/>
            <person name="Kun R.S."/>
            <person name="Lubbers R.J."/>
            <person name="Makela M.R."/>
            <person name="Barry K."/>
            <person name="Chovatia M."/>
            <person name="Clum A."/>
            <person name="Daum C."/>
            <person name="Haridas S."/>
            <person name="He G."/>
            <person name="LaButti K."/>
            <person name="Lipzen A."/>
            <person name="Mondo S."/>
            <person name="Riley R."/>
            <person name="Salamov A."/>
            <person name="Simmons B.A."/>
            <person name="Magnuson J.K."/>
            <person name="Henrissat B."/>
            <person name="Mortensen U.H."/>
            <person name="Larsen T.O."/>
            <person name="Devries R.P."/>
            <person name="Grigoriev I.V."/>
            <person name="Machida M."/>
            <person name="Baker S.E."/>
            <person name="Andersen M.R."/>
        </authorList>
    </citation>
    <scope>NUCLEOTIDE SEQUENCE [LARGE SCALE GENOMIC DNA]</scope>
    <source>
        <strain evidence="7 8">CBS 763.97</strain>
    </source>
</reference>
<dbReference type="GO" id="GO:0003677">
    <property type="term" value="F:DNA binding"/>
    <property type="evidence" value="ECO:0007669"/>
    <property type="project" value="UniProtKB-KW"/>
</dbReference>
<dbReference type="GO" id="GO:0001228">
    <property type="term" value="F:DNA-binding transcription activator activity, RNA polymerase II-specific"/>
    <property type="evidence" value="ECO:0007669"/>
    <property type="project" value="TreeGrafter"/>
</dbReference>
<keyword evidence="3" id="KW-0804">Transcription</keyword>
<dbReference type="Pfam" id="PF00172">
    <property type="entry name" value="Zn_clus"/>
    <property type="match status" value="1"/>
</dbReference>
<dbReference type="Proteomes" id="UP000326268">
    <property type="component" value="Unassembled WGS sequence"/>
</dbReference>
<name>A0A5N7AL01_9EURO</name>
<keyword evidence="1" id="KW-0805">Transcription regulation</keyword>
<dbReference type="GO" id="GO:0008270">
    <property type="term" value="F:zinc ion binding"/>
    <property type="evidence" value="ECO:0007669"/>
    <property type="project" value="InterPro"/>
</dbReference>
<dbReference type="Gene3D" id="4.10.240.10">
    <property type="entry name" value="Zn(2)-C6 fungal-type DNA-binding domain"/>
    <property type="match status" value="1"/>
</dbReference>
<evidence type="ECO:0000256" key="4">
    <source>
        <dbReference type="ARBA" id="ARBA00023242"/>
    </source>
</evidence>
<proteinExistence type="predicted"/>